<evidence type="ECO:0000313" key="2">
    <source>
        <dbReference type="EMBL" id="BAD45328.1"/>
    </source>
</evidence>
<feature type="compositionally biased region" description="Basic and acidic residues" evidence="1">
    <location>
        <begin position="114"/>
        <end position="130"/>
    </location>
</feature>
<proteinExistence type="predicted"/>
<dbReference type="EMBL" id="AP003567">
    <property type="protein sequence ID" value="BAD45328.1"/>
    <property type="molecule type" value="Genomic_DNA"/>
</dbReference>
<organism evidence="2">
    <name type="scientific">Oryza sativa subsp. japonica</name>
    <name type="common">Rice</name>
    <dbReference type="NCBI Taxonomy" id="39947"/>
    <lineage>
        <taxon>Eukaryota</taxon>
        <taxon>Viridiplantae</taxon>
        <taxon>Streptophyta</taxon>
        <taxon>Embryophyta</taxon>
        <taxon>Tracheophyta</taxon>
        <taxon>Spermatophyta</taxon>
        <taxon>Magnoliopsida</taxon>
        <taxon>Liliopsida</taxon>
        <taxon>Poales</taxon>
        <taxon>Poaceae</taxon>
        <taxon>BOP clade</taxon>
        <taxon>Oryzoideae</taxon>
        <taxon>Oryzeae</taxon>
        <taxon>Oryzinae</taxon>
        <taxon>Oryza</taxon>
        <taxon>Oryza sativa</taxon>
    </lineage>
</organism>
<feature type="compositionally biased region" description="Gly residues" evidence="1">
    <location>
        <begin position="1"/>
        <end position="13"/>
    </location>
</feature>
<sequence>MGSRRGGGGGLSGGEEPSPPPDLAGGEAATAAAGSLTGECATARRPTIWEEEGGREGGKGRTAHPLPQPALLFAAVGISRRGRDVRGWTRRRLLGEGRLSLMCQLHPLWLEESRGEGEGEKREIQREGRRWSSGSTAASSPSAIANGRRGSGPTAATPSPPPDPVGEEIAMASPQLQRPSTQPGSMVTRYLGRVFAVMDRESAWW</sequence>
<reference evidence="2" key="1">
    <citation type="journal article" date="2002" name="Nature">
        <title>The genome sequence and structure of rice chromosome 1.</title>
        <authorList>
            <person name="Sasaki T."/>
            <person name="Matsumoto T."/>
            <person name="Yamamoto K."/>
            <person name="Sakata K."/>
            <person name="Baba T."/>
            <person name="Katayose Y."/>
            <person name="Wu J."/>
            <person name="Niimura Y."/>
            <person name="Cheng Z."/>
            <person name="Nagamura Y."/>
            <person name="Antonio B.A."/>
            <person name="Kanamori H."/>
            <person name="Hosokawa S."/>
            <person name="Masukawa M."/>
            <person name="Arikawa K."/>
            <person name="Chiden Y."/>
            <person name="Hayashi M."/>
            <person name="Okamoto M."/>
            <person name="Ando T."/>
            <person name="Aoki H."/>
            <person name="Arita K."/>
            <person name="Hamada M."/>
            <person name="Harada C."/>
            <person name="Hijishita S."/>
            <person name="Honda M."/>
            <person name="Ichikawa Y."/>
            <person name="Idonuma A."/>
            <person name="Iijima M."/>
            <person name="Ikeda M."/>
            <person name="Ikeno M."/>
            <person name="Itoh S."/>
            <person name="Itoh T."/>
            <person name="Itoh Y."/>
            <person name="Itoh Y."/>
            <person name="Iwabuchi A."/>
            <person name="Kamiya K."/>
            <person name="Karasawa W."/>
            <person name="Katagiri S."/>
            <person name="Kikuta A."/>
            <person name="Kobayashi N."/>
            <person name="Kono I."/>
            <person name="Machita K."/>
            <person name="Maehara T."/>
            <person name="Mizuno H."/>
            <person name="Mizubayashi T."/>
            <person name="Mukai Y."/>
            <person name="Nagasaki H."/>
            <person name="Nakashima M."/>
            <person name="Nakama Y."/>
            <person name="Nakamichi Y."/>
            <person name="Nakamura M."/>
            <person name="Namiki N."/>
            <person name="Negishi M."/>
            <person name="Ohta I."/>
            <person name="Ono N."/>
            <person name="Saji S."/>
            <person name="Sakai K."/>
            <person name="Shibata M."/>
            <person name="Shimokawa T."/>
            <person name="Shomura A."/>
            <person name="Song J."/>
            <person name="Takazaki Y."/>
            <person name="Terasawa K."/>
            <person name="Tsuji K."/>
            <person name="Waki K."/>
            <person name="Yamagata H."/>
            <person name="Yamane H."/>
            <person name="Yoshiki S."/>
            <person name="Yoshihara R."/>
            <person name="Yukawa K."/>
            <person name="Zhong H."/>
            <person name="Iwama H."/>
            <person name="Endo T."/>
            <person name="Ito H."/>
            <person name="Hahn J.H."/>
            <person name="Kim H.I."/>
            <person name="Eun M.Y."/>
            <person name="Yano M."/>
            <person name="Jiang J."/>
            <person name="Gojobori T."/>
        </authorList>
    </citation>
    <scope>NUCLEOTIDE SEQUENCE [LARGE SCALE GENOMIC DNA]</scope>
</reference>
<feature type="region of interest" description="Disordered" evidence="1">
    <location>
        <begin position="114"/>
        <end position="185"/>
    </location>
</feature>
<protein>
    <submittedName>
        <fullName evidence="2">Uncharacterized protein</fullName>
    </submittedName>
</protein>
<feature type="compositionally biased region" description="Polar residues" evidence="1">
    <location>
        <begin position="174"/>
        <end position="185"/>
    </location>
</feature>
<gene>
    <name evidence="2" type="primary">OSJNBb0022N24.24</name>
</gene>
<feature type="compositionally biased region" description="Low complexity" evidence="1">
    <location>
        <begin position="23"/>
        <end position="39"/>
    </location>
</feature>
<name>Q656D9_ORYSJ</name>
<feature type="compositionally biased region" description="Low complexity" evidence="1">
    <location>
        <begin position="132"/>
        <end position="157"/>
    </location>
</feature>
<feature type="region of interest" description="Disordered" evidence="1">
    <location>
        <begin position="1"/>
        <end position="66"/>
    </location>
</feature>
<dbReference type="AlphaFoldDB" id="Q656D9"/>
<dbReference type="Proteomes" id="UP000817658">
    <property type="component" value="Chromosome 1"/>
</dbReference>
<evidence type="ECO:0000256" key="1">
    <source>
        <dbReference type="SAM" id="MobiDB-lite"/>
    </source>
</evidence>
<accession>Q656D9</accession>